<comment type="caution">
    <text evidence="1">The sequence shown here is derived from an EMBL/GenBank/DDBJ whole genome shotgun (WGS) entry which is preliminary data.</text>
</comment>
<organism evidence="1 2">
    <name type="scientific">Streblomastix strix</name>
    <dbReference type="NCBI Taxonomy" id="222440"/>
    <lineage>
        <taxon>Eukaryota</taxon>
        <taxon>Metamonada</taxon>
        <taxon>Preaxostyla</taxon>
        <taxon>Oxymonadida</taxon>
        <taxon>Streblomastigidae</taxon>
        <taxon>Streblomastix</taxon>
    </lineage>
</organism>
<dbReference type="PANTHER" id="PTHR37049">
    <property type="entry name" value="PEPTIDASE S41 FAMILY PROTEIN"/>
    <property type="match status" value="1"/>
</dbReference>
<gene>
    <name evidence="1" type="ORF">EZS28_027185</name>
</gene>
<dbReference type="AlphaFoldDB" id="A0A5J4V591"/>
<evidence type="ECO:0000313" key="2">
    <source>
        <dbReference type="Proteomes" id="UP000324800"/>
    </source>
</evidence>
<evidence type="ECO:0000313" key="1">
    <source>
        <dbReference type="EMBL" id="KAA6377285.1"/>
    </source>
</evidence>
<dbReference type="EMBL" id="SNRW01009930">
    <property type="protein sequence ID" value="KAA6377285.1"/>
    <property type="molecule type" value="Genomic_DNA"/>
</dbReference>
<accession>A0A5J4V591</accession>
<reference evidence="1 2" key="1">
    <citation type="submission" date="2019-03" db="EMBL/GenBank/DDBJ databases">
        <title>Single cell metagenomics reveals metabolic interactions within the superorganism composed of flagellate Streblomastix strix and complex community of Bacteroidetes bacteria on its surface.</title>
        <authorList>
            <person name="Treitli S.C."/>
            <person name="Kolisko M."/>
            <person name="Husnik F."/>
            <person name="Keeling P."/>
            <person name="Hampl V."/>
        </authorList>
    </citation>
    <scope>NUCLEOTIDE SEQUENCE [LARGE SCALE GENOMIC DNA]</scope>
    <source>
        <strain evidence="1">ST1C</strain>
    </source>
</reference>
<name>A0A5J4V591_9EUKA</name>
<dbReference type="Proteomes" id="UP000324800">
    <property type="component" value="Unassembled WGS sequence"/>
</dbReference>
<sequence length="132" mass="14994">MKAGVSYELDFTLSCLRSVPLKSNEQSTTISLLKEYLNSYAFIDTSLNPLGAPIGYGKHAVNININLDKINNITYSNTFDFYESIMILLNNLKDPHILFIPSCVQKEHIQLLKPLPDGQMKKYQSPEIQLQE</sequence>
<dbReference type="InterPro" id="IPR052766">
    <property type="entry name" value="S41A_metabolite_peptidase"/>
</dbReference>
<dbReference type="PANTHER" id="PTHR37049:SF4">
    <property type="entry name" value="RHODANESE DOMAIN-CONTAINING PROTEIN"/>
    <property type="match status" value="1"/>
</dbReference>
<protein>
    <submittedName>
        <fullName evidence="1">Uncharacterized protein</fullName>
    </submittedName>
</protein>
<proteinExistence type="predicted"/>